<dbReference type="SUPFAM" id="SSF48113">
    <property type="entry name" value="Heme-dependent peroxidases"/>
    <property type="match status" value="1"/>
</dbReference>
<keyword evidence="3" id="KW-0479">Metal-binding</keyword>
<dbReference type="Gene3D" id="1.10.420.10">
    <property type="entry name" value="Peroxidase, domain 2"/>
    <property type="match status" value="1"/>
</dbReference>
<sequence>MQHRIFIAILMFKFTIEGSVAITKDQVKEIKKDIVELIEANRDPKDGALHFIPGFVRVAFHDCVGGCDGCLNHSDENNAGLSVYVGPLETIYLKYKTLLSRADFWQLAGITAIERSVEKCKDCIKPDLPFETGRKDCKDSPNYTGDPRSFPMNAGHGDINNALTFMEEAFGLPRNEPELATALIGAHTLGEAHREHSGWEGIWTETPDQLSNRYYKSLVKQKWSQINLNQGDPRKDPVWQWQPGKKLTTTKARYLKKRKEKIMMLNTDMAFAKKLSPDATGEAICKVSSKCKAQPETAEWVLKYANDAKLWEKNFAIAYMRMIRTGYKDGDLTLVK</sequence>
<proteinExistence type="inferred from homology"/>
<dbReference type="PANTHER" id="PTHR31356:SF36">
    <property type="entry name" value="L-ASCORBATE PEROXIDASE 3"/>
    <property type="match status" value="1"/>
</dbReference>
<evidence type="ECO:0000256" key="6">
    <source>
        <dbReference type="RuleBase" id="RU004241"/>
    </source>
</evidence>
<organism evidence="7 8">
    <name type="scientific">Owenia fusiformis</name>
    <name type="common">Polychaete worm</name>
    <dbReference type="NCBI Taxonomy" id="6347"/>
    <lineage>
        <taxon>Eukaryota</taxon>
        <taxon>Metazoa</taxon>
        <taxon>Spiralia</taxon>
        <taxon>Lophotrochozoa</taxon>
        <taxon>Annelida</taxon>
        <taxon>Polychaeta</taxon>
        <taxon>Sedentaria</taxon>
        <taxon>Canalipalpata</taxon>
        <taxon>Sabellida</taxon>
        <taxon>Oweniida</taxon>
        <taxon>Oweniidae</taxon>
        <taxon>Owenia</taxon>
    </lineage>
</organism>
<dbReference type="PANTHER" id="PTHR31356">
    <property type="entry name" value="THYLAKOID LUMENAL 29 KDA PROTEIN, CHLOROPLASTIC-RELATED"/>
    <property type="match status" value="1"/>
</dbReference>
<comment type="caution">
    <text evidence="7">The sequence shown here is derived from an EMBL/GenBank/DDBJ whole genome shotgun (WGS) entry which is preliminary data.</text>
</comment>
<dbReference type="InterPro" id="IPR002016">
    <property type="entry name" value="Haem_peroxidase"/>
</dbReference>
<reference evidence="7" key="1">
    <citation type="submission" date="2022-03" db="EMBL/GenBank/DDBJ databases">
        <authorList>
            <person name="Martin C."/>
        </authorList>
    </citation>
    <scope>NUCLEOTIDE SEQUENCE</scope>
</reference>
<name>A0A8J1TYL0_OWEFU</name>
<evidence type="ECO:0000313" key="7">
    <source>
        <dbReference type="EMBL" id="CAH1786793.1"/>
    </source>
</evidence>
<dbReference type="AlphaFoldDB" id="A0A8J1TYL0"/>
<keyword evidence="4" id="KW-0560">Oxidoreductase</keyword>
<comment type="similarity">
    <text evidence="6">Belongs to the peroxidase family.</text>
</comment>
<dbReference type="GO" id="GO:0020037">
    <property type="term" value="F:heme binding"/>
    <property type="evidence" value="ECO:0007669"/>
    <property type="project" value="InterPro"/>
</dbReference>
<keyword evidence="1" id="KW-0575">Peroxidase</keyword>
<accession>A0A8J1TYL0</accession>
<protein>
    <submittedName>
        <fullName evidence="7">Uncharacterized protein</fullName>
    </submittedName>
</protein>
<dbReference type="Pfam" id="PF00141">
    <property type="entry name" value="peroxidase"/>
    <property type="match status" value="1"/>
</dbReference>
<evidence type="ECO:0000256" key="3">
    <source>
        <dbReference type="ARBA" id="ARBA00022723"/>
    </source>
</evidence>
<gene>
    <name evidence="7" type="ORF">OFUS_LOCUS12619</name>
</gene>
<dbReference type="CDD" id="cd00314">
    <property type="entry name" value="plant_peroxidase_like"/>
    <property type="match status" value="1"/>
</dbReference>
<dbReference type="InterPro" id="IPR044831">
    <property type="entry name" value="Ccp1-like"/>
</dbReference>
<dbReference type="OrthoDB" id="9970727at2759"/>
<evidence type="ECO:0000256" key="5">
    <source>
        <dbReference type="ARBA" id="ARBA00023004"/>
    </source>
</evidence>
<dbReference type="GO" id="GO:0042744">
    <property type="term" value="P:hydrogen peroxide catabolic process"/>
    <property type="evidence" value="ECO:0007669"/>
    <property type="project" value="TreeGrafter"/>
</dbReference>
<dbReference type="GO" id="GO:0046872">
    <property type="term" value="F:metal ion binding"/>
    <property type="evidence" value="ECO:0007669"/>
    <property type="project" value="UniProtKB-KW"/>
</dbReference>
<dbReference type="Gene3D" id="1.10.520.10">
    <property type="match status" value="1"/>
</dbReference>
<evidence type="ECO:0000256" key="1">
    <source>
        <dbReference type="ARBA" id="ARBA00022559"/>
    </source>
</evidence>
<keyword evidence="5" id="KW-0408">Iron</keyword>
<dbReference type="GO" id="GO:0004601">
    <property type="term" value="F:peroxidase activity"/>
    <property type="evidence" value="ECO:0007669"/>
    <property type="project" value="UniProtKB-KW"/>
</dbReference>
<dbReference type="GO" id="GO:0034599">
    <property type="term" value="P:cellular response to oxidative stress"/>
    <property type="evidence" value="ECO:0007669"/>
    <property type="project" value="InterPro"/>
</dbReference>
<evidence type="ECO:0000256" key="4">
    <source>
        <dbReference type="ARBA" id="ARBA00023002"/>
    </source>
</evidence>
<evidence type="ECO:0000313" key="8">
    <source>
        <dbReference type="Proteomes" id="UP000749559"/>
    </source>
</evidence>
<dbReference type="Proteomes" id="UP000749559">
    <property type="component" value="Unassembled WGS sequence"/>
</dbReference>
<dbReference type="GO" id="GO:0000302">
    <property type="term" value="P:response to reactive oxygen species"/>
    <property type="evidence" value="ECO:0007669"/>
    <property type="project" value="TreeGrafter"/>
</dbReference>
<dbReference type="PRINTS" id="PR00458">
    <property type="entry name" value="PEROXIDASE"/>
</dbReference>
<keyword evidence="2" id="KW-0349">Heme</keyword>
<dbReference type="PROSITE" id="PS50873">
    <property type="entry name" value="PEROXIDASE_4"/>
    <property type="match status" value="1"/>
</dbReference>
<keyword evidence="8" id="KW-1185">Reference proteome</keyword>
<evidence type="ECO:0000256" key="2">
    <source>
        <dbReference type="ARBA" id="ARBA00022617"/>
    </source>
</evidence>
<dbReference type="EMBL" id="CAIIXF020000006">
    <property type="protein sequence ID" value="CAH1786793.1"/>
    <property type="molecule type" value="Genomic_DNA"/>
</dbReference>
<dbReference type="InterPro" id="IPR010255">
    <property type="entry name" value="Haem_peroxidase_sf"/>
</dbReference>